<keyword evidence="3" id="KW-0560">Oxidoreductase</keyword>
<dbReference type="InterPro" id="IPR013785">
    <property type="entry name" value="Aldolase_TIM"/>
</dbReference>
<dbReference type="SUPFAM" id="SSF51395">
    <property type="entry name" value="FMN-linked oxidoreductases"/>
    <property type="match status" value="1"/>
</dbReference>
<protein>
    <recommendedName>
        <fullName evidence="2">(S)-2-hydroxy-acid oxidase</fullName>
        <ecNumber evidence="2">1.1.3.15</ecNumber>
    </recommendedName>
</protein>
<comment type="caution">
    <text evidence="8">The sequence shown here is derived from an EMBL/GenBank/DDBJ whole genome shotgun (WGS) entry which is preliminary data.</text>
</comment>
<evidence type="ECO:0000256" key="6">
    <source>
        <dbReference type="ARBA" id="ARBA00029327"/>
    </source>
</evidence>
<dbReference type="PANTHER" id="PTHR10578">
    <property type="entry name" value="S -2-HYDROXY-ACID OXIDASE-RELATED"/>
    <property type="match status" value="1"/>
</dbReference>
<evidence type="ECO:0000256" key="5">
    <source>
        <dbReference type="ARBA" id="ARBA00029325"/>
    </source>
</evidence>
<keyword evidence="9" id="KW-1185">Reference proteome</keyword>
<sequence>MKTIYIQSTISTNSIEEISKAAPNAIKWFQLYVFSNRQVTINLIRRVERAGYKAIVLTVDTPFFGVRRRDVKNRFALPRHLKLANFDGHLSSKINSADSGSGLNEYAVDQFDRSLSWDDIDWLQSITNLPIILKGILRADDALAAVKKRVQGIIVSNHGARQLDTVPASIEALPEIVKAVGDKIDVYLDSGIRQGTDVFKALALGAKMVFFGRPILWGLTHGGEEGAIAILKLMKQEIKQTLALAGCRSVDEVTADMIVHESHYSRL</sequence>
<evidence type="ECO:0000259" key="7">
    <source>
        <dbReference type="PROSITE" id="PS51349"/>
    </source>
</evidence>
<dbReference type="PROSITE" id="PS00557">
    <property type="entry name" value="FMN_HYDROXY_ACID_DH_1"/>
    <property type="match status" value="1"/>
</dbReference>
<dbReference type="InterPro" id="IPR000262">
    <property type="entry name" value="FMN-dep_DH"/>
</dbReference>
<dbReference type="GO" id="GO:0010181">
    <property type="term" value="F:FMN binding"/>
    <property type="evidence" value="ECO:0007669"/>
    <property type="project" value="InterPro"/>
</dbReference>
<comment type="catalytic activity">
    <reaction evidence="5">
        <text>a (2S)-2-hydroxycarboxylate + O2 = a 2-oxocarboxylate + H2O2</text>
        <dbReference type="Rhea" id="RHEA:16789"/>
        <dbReference type="ChEBI" id="CHEBI:15379"/>
        <dbReference type="ChEBI" id="CHEBI:16240"/>
        <dbReference type="ChEBI" id="CHEBI:35179"/>
        <dbReference type="ChEBI" id="CHEBI:58123"/>
        <dbReference type="EC" id="1.1.3.15"/>
    </reaction>
    <physiologicalReaction direction="left-to-right" evidence="5">
        <dbReference type="Rhea" id="RHEA:16790"/>
    </physiologicalReaction>
</comment>
<dbReference type="Proteomes" id="UP000826195">
    <property type="component" value="Unassembled WGS sequence"/>
</dbReference>
<comment type="similarity">
    <text evidence="4">Belongs to the FMN-dependent alpha-hydroxy acid dehydrogenase family.</text>
</comment>
<comment type="cofactor">
    <cofactor evidence="1">
        <name>FMN</name>
        <dbReference type="ChEBI" id="CHEBI:58210"/>
    </cofactor>
</comment>
<dbReference type="FunFam" id="3.20.20.70:FF:000056">
    <property type="entry name" value="hydroxyacid oxidase 2"/>
    <property type="match status" value="1"/>
</dbReference>
<evidence type="ECO:0000313" key="9">
    <source>
        <dbReference type="Proteomes" id="UP000826195"/>
    </source>
</evidence>
<gene>
    <name evidence="8" type="ORF">KQX54_008346</name>
</gene>
<dbReference type="EC" id="1.1.3.15" evidence="2"/>
<dbReference type="Gene3D" id="3.20.20.70">
    <property type="entry name" value="Aldolase class I"/>
    <property type="match status" value="1"/>
</dbReference>
<comment type="catalytic activity">
    <reaction evidence="6">
        <text>2-hydroxyoctanoate + O2 = 2-oxooctanoate + H2O2</text>
        <dbReference type="Rhea" id="RHEA:67940"/>
        <dbReference type="ChEBI" id="CHEBI:15379"/>
        <dbReference type="ChEBI" id="CHEBI:16240"/>
        <dbReference type="ChEBI" id="CHEBI:133514"/>
        <dbReference type="ChEBI" id="CHEBI:176689"/>
    </reaction>
    <physiologicalReaction direction="left-to-right" evidence="6">
        <dbReference type="Rhea" id="RHEA:67941"/>
    </physiologicalReaction>
</comment>
<evidence type="ECO:0000313" key="8">
    <source>
        <dbReference type="EMBL" id="KAH0563963.1"/>
    </source>
</evidence>
<feature type="domain" description="FMN hydroxy acid dehydrogenase" evidence="7">
    <location>
        <begin position="1"/>
        <end position="263"/>
    </location>
</feature>
<evidence type="ECO:0000256" key="2">
    <source>
        <dbReference type="ARBA" id="ARBA00013087"/>
    </source>
</evidence>
<dbReference type="GO" id="GO:0003973">
    <property type="term" value="F:(S)-2-hydroxy-acid oxidase activity"/>
    <property type="evidence" value="ECO:0007669"/>
    <property type="project" value="UniProtKB-EC"/>
</dbReference>
<dbReference type="InterPro" id="IPR037396">
    <property type="entry name" value="FMN_HAD"/>
</dbReference>
<name>A0AAV7IZV6_COTGL</name>
<accession>A0AAV7IZV6</accession>
<dbReference type="PROSITE" id="PS51349">
    <property type="entry name" value="FMN_HYDROXY_ACID_DH_2"/>
    <property type="match status" value="1"/>
</dbReference>
<dbReference type="InterPro" id="IPR008259">
    <property type="entry name" value="FMN_hydac_DH_AS"/>
</dbReference>
<dbReference type="GO" id="GO:0001561">
    <property type="term" value="P:fatty acid alpha-oxidation"/>
    <property type="evidence" value="ECO:0007669"/>
    <property type="project" value="TreeGrafter"/>
</dbReference>
<dbReference type="GO" id="GO:0005782">
    <property type="term" value="C:peroxisomal matrix"/>
    <property type="evidence" value="ECO:0007669"/>
    <property type="project" value="TreeGrafter"/>
</dbReference>
<dbReference type="CDD" id="cd02809">
    <property type="entry name" value="alpha_hydroxyacid_oxid_FMN"/>
    <property type="match status" value="1"/>
</dbReference>
<reference evidence="8 9" key="1">
    <citation type="journal article" date="2021" name="J. Hered.">
        <title>A chromosome-level genome assembly of the parasitoid wasp, Cotesia glomerata (Hymenoptera: Braconidae).</title>
        <authorList>
            <person name="Pinto B.J."/>
            <person name="Weis J.J."/>
            <person name="Gamble T."/>
            <person name="Ode P.J."/>
            <person name="Paul R."/>
            <person name="Zaspel J.M."/>
        </authorList>
    </citation>
    <scope>NUCLEOTIDE SEQUENCE [LARGE SCALE GENOMIC DNA]</scope>
    <source>
        <strain evidence="8">CgM1</strain>
    </source>
</reference>
<evidence type="ECO:0000256" key="4">
    <source>
        <dbReference type="ARBA" id="ARBA00024042"/>
    </source>
</evidence>
<evidence type="ECO:0000256" key="1">
    <source>
        <dbReference type="ARBA" id="ARBA00001917"/>
    </source>
</evidence>
<dbReference type="Pfam" id="PF01070">
    <property type="entry name" value="FMN_dh"/>
    <property type="match status" value="1"/>
</dbReference>
<dbReference type="EMBL" id="JAHXZJ010000002">
    <property type="protein sequence ID" value="KAH0563963.1"/>
    <property type="molecule type" value="Genomic_DNA"/>
</dbReference>
<dbReference type="PANTHER" id="PTHR10578:SF149">
    <property type="entry name" value="2-HYDROXYACID OXIDASE 2"/>
    <property type="match status" value="1"/>
</dbReference>
<dbReference type="AlphaFoldDB" id="A0AAV7IZV6"/>
<proteinExistence type="inferred from homology"/>
<organism evidence="8 9">
    <name type="scientific">Cotesia glomerata</name>
    <name type="common">Lepidopteran parasitic wasp</name>
    <name type="synonym">Apanteles glomeratus</name>
    <dbReference type="NCBI Taxonomy" id="32391"/>
    <lineage>
        <taxon>Eukaryota</taxon>
        <taxon>Metazoa</taxon>
        <taxon>Ecdysozoa</taxon>
        <taxon>Arthropoda</taxon>
        <taxon>Hexapoda</taxon>
        <taxon>Insecta</taxon>
        <taxon>Pterygota</taxon>
        <taxon>Neoptera</taxon>
        <taxon>Endopterygota</taxon>
        <taxon>Hymenoptera</taxon>
        <taxon>Apocrita</taxon>
        <taxon>Ichneumonoidea</taxon>
        <taxon>Braconidae</taxon>
        <taxon>Microgastrinae</taxon>
        <taxon>Cotesia</taxon>
    </lineage>
</organism>
<evidence type="ECO:0000256" key="3">
    <source>
        <dbReference type="ARBA" id="ARBA00023002"/>
    </source>
</evidence>
<dbReference type="InterPro" id="IPR012133">
    <property type="entry name" value="Alpha-hydoxy_acid_DH_FMN"/>
</dbReference>